<accession>A0A7W7S2X1</accession>
<evidence type="ECO:0000313" key="1">
    <source>
        <dbReference type="EMBL" id="MBB4942876.1"/>
    </source>
</evidence>
<protein>
    <submittedName>
        <fullName evidence="1">Uncharacterized protein</fullName>
    </submittedName>
</protein>
<name>A0A7W7S2X1_9ACTN</name>
<dbReference type="AlphaFoldDB" id="A0A7W7S2X1"/>
<comment type="caution">
    <text evidence="1">The sequence shown here is derived from an EMBL/GenBank/DDBJ whole genome shotgun (WGS) entry which is preliminary data.</text>
</comment>
<dbReference type="RefSeq" id="WP_184758822.1">
    <property type="nucleotide sequence ID" value="NZ_BAABEK010000123.1"/>
</dbReference>
<evidence type="ECO:0000313" key="2">
    <source>
        <dbReference type="Proteomes" id="UP000534286"/>
    </source>
</evidence>
<keyword evidence="2" id="KW-1185">Reference proteome</keyword>
<dbReference type="EMBL" id="JACHJU010000004">
    <property type="protein sequence ID" value="MBB4942876.1"/>
    <property type="molecule type" value="Genomic_DNA"/>
</dbReference>
<dbReference type="Proteomes" id="UP000534286">
    <property type="component" value="Unassembled WGS sequence"/>
</dbReference>
<sequence>MNVLGKLGDHLLEKLVPKATAKADASFWQTCACYGTTRYAQLCYIVGGTTGCSGGCVKHGSC</sequence>
<organism evidence="1 2">
    <name type="scientific">Streptosporangium album</name>
    <dbReference type="NCBI Taxonomy" id="47479"/>
    <lineage>
        <taxon>Bacteria</taxon>
        <taxon>Bacillati</taxon>
        <taxon>Actinomycetota</taxon>
        <taxon>Actinomycetes</taxon>
        <taxon>Streptosporangiales</taxon>
        <taxon>Streptosporangiaceae</taxon>
        <taxon>Streptosporangium</taxon>
    </lineage>
</organism>
<proteinExistence type="predicted"/>
<gene>
    <name evidence="1" type="ORF">FHR32_007276</name>
</gene>
<reference evidence="1 2" key="1">
    <citation type="submission" date="2020-08" db="EMBL/GenBank/DDBJ databases">
        <title>Sequencing the genomes of 1000 actinobacteria strains.</title>
        <authorList>
            <person name="Klenk H.-P."/>
        </authorList>
    </citation>
    <scope>NUCLEOTIDE SEQUENCE [LARGE SCALE GENOMIC DNA]</scope>
    <source>
        <strain evidence="1 2">DSM 43023</strain>
    </source>
</reference>